<evidence type="ECO:0000256" key="9">
    <source>
        <dbReference type="ARBA" id="ARBA00023128"/>
    </source>
</evidence>
<accession>K9MRV8</accession>
<evidence type="ECO:0000256" key="15">
    <source>
        <dbReference type="SAM" id="MobiDB-lite"/>
    </source>
</evidence>
<feature type="signal peptide" evidence="16">
    <location>
        <begin position="1"/>
        <end position="30"/>
    </location>
</feature>
<evidence type="ECO:0000256" key="8">
    <source>
        <dbReference type="ARBA" id="ARBA00023065"/>
    </source>
</evidence>
<dbReference type="GO" id="GO:0031966">
    <property type="term" value="C:mitochondrial membrane"/>
    <property type="evidence" value="ECO:0007669"/>
    <property type="project" value="UniProtKB-SubCell"/>
</dbReference>
<comment type="function">
    <text evidence="12">Subunit 8, of the mitochondrial membrane ATP synthase complex (F(1)F(0) ATP synthase or Complex V) that produces ATP from ADP in the presence of a proton gradient across the membrane which is generated by electron transport complexes of the respiratory chain. ATP synthase complex consist of a soluble F(1) head domain - the catalytic core - and a membrane F(1) domain - the membrane proton channel. These two domains are linked by a central stalk rotating inside the F(1) region and a stationary peripheral stalk. During catalysis, ATP synthesis in the catalytic domain of F(1) is coupled via a rotary mechanism of the central stalk subunits to proton translocation. In vivo, can only synthesize ATP although its ATP hydrolase activity can be activated artificially in vitro. Part of the complex F(0) domain.</text>
</comment>
<dbReference type="EMBL" id="JQ613006">
    <property type="protein sequence ID" value="AFX69515.1"/>
    <property type="molecule type" value="Genomic_DNA"/>
</dbReference>
<dbReference type="InterPro" id="IPR050635">
    <property type="entry name" value="ATPase_protein_8"/>
</dbReference>
<evidence type="ECO:0000256" key="3">
    <source>
        <dbReference type="ARBA" id="ARBA00022448"/>
    </source>
</evidence>
<dbReference type="AlphaFoldDB" id="K9MRV8"/>
<evidence type="ECO:0000256" key="11">
    <source>
        <dbReference type="ARBA" id="ARBA00023310"/>
    </source>
</evidence>
<evidence type="ECO:0000256" key="14">
    <source>
        <dbReference type="RuleBase" id="RU003661"/>
    </source>
</evidence>
<evidence type="ECO:0000256" key="10">
    <source>
        <dbReference type="ARBA" id="ARBA00023136"/>
    </source>
</evidence>
<gene>
    <name evidence="17" type="primary">ATP8</name>
</gene>
<dbReference type="PANTHER" id="PTHR39937">
    <property type="entry name" value="ATP SYNTHASE PROTEIN 8"/>
    <property type="match status" value="1"/>
</dbReference>
<comment type="subcellular location">
    <subcellularLocation>
        <location evidence="1 14">Mitochondrion membrane</location>
        <topology evidence="1 14">Single-pass membrane protein</topology>
    </subcellularLocation>
</comment>
<keyword evidence="3 14" id="KW-0813">Transport</keyword>
<evidence type="ECO:0000313" key="17">
    <source>
        <dbReference type="EMBL" id="AFX69515.1"/>
    </source>
</evidence>
<evidence type="ECO:0000256" key="16">
    <source>
        <dbReference type="SAM" id="SignalP"/>
    </source>
</evidence>
<evidence type="ECO:0000256" key="1">
    <source>
        <dbReference type="ARBA" id="ARBA00004304"/>
    </source>
</evidence>
<dbReference type="InterPro" id="IPR001421">
    <property type="entry name" value="ATP8_metazoa"/>
</dbReference>
<keyword evidence="11" id="KW-0066">ATP synthesis</keyword>
<proteinExistence type="inferred from homology"/>
<keyword evidence="4 14" id="KW-0138">CF(0)</keyword>
<comment type="subunit">
    <text evidence="13">Component of the ATP synthase complex composed at least of ATP5F1A/subunit alpha, ATP5F1B/subunit beta, ATP5MC1/subunit c (homooctomer), MT-ATP6/subunit a, MT-ATP8/subunit 8, ATP5ME/subunit e, ATP5MF/subunit f, ATP5MG/subunit g, ATP5MK/subunit k, ATP5MJ/subunit j, ATP5F1C/subunit gamma, ATP5F1D/subunit delta, ATP5F1E/subunit epsilon, ATP5PF/subunit F6, ATP5PB/subunit b, ATP5PD/subunit d, ATP5PO/subunit OSCP. ATP synthase complex consists of a soluble F(1) head domain (subunits alpha(3) and beta(3)) - the catalytic core - and a membrane F(0) domain - the membrane proton channel (subunits c, a, 8, e, f, g, k and j). These two domains are linked by a central stalk (subunits gamma, delta, and epsilon) rotating inside the F1 region and a stationary peripheral stalk (subunits F6, b, d, and OSCP).</text>
</comment>
<evidence type="ECO:0000256" key="2">
    <source>
        <dbReference type="ARBA" id="ARBA00008892"/>
    </source>
</evidence>
<dbReference type="GO" id="GO:0015078">
    <property type="term" value="F:proton transmembrane transporter activity"/>
    <property type="evidence" value="ECO:0007669"/>
    <property type="project" value="InterPro"/>
</dbReference>
<evidence type="ECO:0000256" key="5">
    <source>
        <dbReference type="ARBA" id="ARBA00022692"/>
    </source>
</evidence>
<organism evidence="17">
    <name type="scientific">Heterandria formosa</name>
    <name type="common">least killifish</name>
    <dbReference type="NCBI Taxonomy" id="55104"/>
    <lineage>
        <taxon>Eukaryota</taxon>
        <taxon>Metazoa</taxon>
        <taxon>Chordata</taxon>
        <taxon>Craniata</taxon>
        <taxon>Vertebrata</taxon>
        <taxon>Euteleostomi</taxon>
        <taxon>Actinopterygii</taxon>
        <taxon>Neopterygii</taxon>
        <taxon>Teleostei</taxon>
        <taxon>Neoteleostei</taxon>
        <taxon>Acanthomorphata</taxon>
        <taxon>Ovalentaria</taxon>
        <taxon>Atherinomorphae</taxon>
        <taxon>Cyprinodontiformes</taxon>
        <taxon>Poeciliidae</taxon>
        <taxon>Poeciliinae</taxon>
        <taxon>Heterandria</taxon>
    </lineage>
</organism>
<dbReference type="GO" id="GO:0045259">
    <property type="term" value="C:proton-transporting ATP synthase complex"/>
    <property type="evidence" value="ECO:0007669"/>
    <property type="project" value="UniProtKB-KW"/>
</dbReference>
<reference evidence="17" key="1">
    <citation type="journal article" date="2013" name="Mol. Phylogenet. Evol.">
        <title>Phylogenetic relationships and biogeography of Pseudoxiphophorus (Teleostei: Poeciliidae) based on mitochondrial and nuclear genes.</title>
        <authorList>
            <person name="Agorreta A."/>
            <person name="Dominguez-Dominguez O."/>
            <person name="Reina R.G."/>
            <person name="Miranda R."/>
            <person name="Bermingham E."/>
            <person name="Doadrio I."/>
        </authorList>
    </citation>
    <scope>NUCLEOTIDE SEQUENCE</scope>
</reference>
<dbReference type="Pfam" id="PF00895">
    <property type="entry name" value="ATP-synt_8"/>
    <property type="match status" value="1"/>
</dbReference>
<evidence type="ECO:0000256" key="13">
    <source>
        <dbReference type="ARBA" id="ARBA00064647"/>
    </source>
</evidence>
<evidence type="ECO:0000256" key="6">
    <source>
        <dbReference type="ARBA" id="ARBA00022781"/>
    </source>
</evidence>
<feature type="chain" id="PRO_5003933003" description="ATP synthase complex subunit 8" evidence="16">
    <location>
        <begin position="31"/>
        <end position="55"/>
    </location>
</feature>
<keyword evidence="16" id="KW-0732">Signal</keyword>
<protein>
    <recommendedName>
        <fullName evidence="14">ATP synthase complex subunit 8</fullName>
    </recommendedName>
</protein>
<keyword evidence="10" id="KW-0472">Membrane</keyword>
<keyword evidence="6 14" id="KW-0375">Hydrogen ion transport</keyword>
<evidence type="ECO:0000256" key="7">
    <source>
        <dbReference type="ARBA" id="ARBA00022989"/>
    </source>
</evidence>
<evidence type="ECO:0000256" key="12">
    <source>
        <dbReference type="ARBA" id="ARBA00053067"/>
    </source>
</evidence>
<keyword evidence="8 14" id="KW-0406">Ion transport</keyword>
<feature type="region of interest" description="Disordered" evidence="15">
    <location>
        <begin position="36"/>
        <end position="55"/>
    </location>
</feature>
<dbReference type="GO" id="GO:0015986">
    <property type="term" value="P:proton motive force-driven ATP synthesis"/>
    <property type="evidence" value="ECO:0007669"/>
    <property type="project" value="InterPro"/>
</dbReference>
<comment type="similarity">
    <text evidence="2 14">Belongs to the ATPase protein 8 family.</text>
</comment>
<name>K9MRV8_9TELE</name>
<sequence>MPQLTPSPWPLTLLFSWVILSVIVLPKVSAHVLQENPTPQDKKKLQTEPWNWPWH</sequence>
<keyword evidence="7" id="KW-1133">Transmembrane helix</keyword>
<keyword evidence="9 14" id="KW-0496">Mitochondrion</keyword>
<dbReference type="PANTHER" id="PTHR39937:SF1">
    <property type="entry name" value="ATP SYNTHASE PROTEIN 8"/>
    <property type="match status" value="1"/>
</dbReference>
<evidence type="ECO:0000256" key="4">
    <source>
        <dbReference type="ARBA" id="ARBA00022547"/>
    </source>
</evidence>
<geneLocation type="mitochondrion" evidence="17"/>
<keyword evidence="5 14" id="KW-0812">Transmembrane</keyword>